<dbReference type="EMBL" id="CAJNOT010006452">
    <property type="protein sequence ID" value="CAF1489920.1"/>
    <property type="molecule type" value="Genomic_DNA"/>
</dbReference>
<evidence type="ECO:0000256" key="1">
    <source>
        <dbReference type="SAM" id="MobiDB-lite"/>
    </source>
</evidence>
<dbReference type="GO" id="GO:0042393">
    <property type="term" value="F:histone binding"/>
    <property type="evidence" value="ECO:0007669"/>
    <property type="project" value="TreeGrafter"/>
</dbReference>
<gene>
    <name evidence="4" type="ORF">ZHD862_LOCUS36955</name>
</gene>
<name>A0A815SGN6_9BILA</name>
<feature type="domain" description="Condensin complex subunit 1 N-terminal" evidence="3">
    <location>
        <begin position="32"/>
        <end position="193"/>
    </location>
</feature>
<feature type="non-terminal residue" evidence="4">
    <location>
        <position position="1"/>
    </location>
</feature>
<dbReference type="InterPro" id="IPR016024">
    <property type="entry name" value="ARM-type_fold"/>
</dbReference>
<dbReference type="PANTHER" id="PTHR14222:SF2">
    <property type="entry name" value="CONDENSIN COMPLEX SUBUNIT 1"/>
    <property type="match status" value="1"/>
</dbReference>
<keyword evidence="2" id="KW-0812">Transmembrane</keyword>
<keyword evidence="2" id="KW-0472">Membrane</keyword>
<dbReference type="GO" id="GO:0000796">
    <property type="term" value="C:condensin complex"/>
    <property type="evidence" value="ECO:0007669"/>
    <property type="project" value="TreeGrafter"/>
</dbReference>
<reference evidence="4" key="1">
    <citation type="submission" date="2021-02" db="EMBL/GenBank/DDBJ databases">
        <authorList>
            <person name="Nowell W R."/>
        </authorList>
    </citation>
    <scope>NUCLEOTIDE SEQUENCE</scope>
</reference>
<dbReference type="InterPro" id="IPR024324">
    <property type="entry name" value="Condensin_cplx_su1_N"/>
</dbReference>
<dbReference type="AlphaFoldDB" id="A0A815SGN6"/>
<dbReference type="Pfam" id="PF12922">
    <property type="entry name" value="Cnd1_N"/>
    <property type="match status" value="1"/>
</dbReference>
<dbReference type="GO" id="GO:0000779">
    <property type="term" value="C:condensed chromosome, centromeric region"/>
    <property type="evidence" value="ECO:0007669"/>
    <property type="project" value="TreeGrafter"/>
</dbReference>
<feature type="transmembrane region" description="Helical" evidence="2">
    <location>
        <begin position="364"/>
        <end position="384"/>
    </location>
</feature>
<accession>A0A815SGN6</accession>
<protein>
    <recommendedName>
        <fullName evidence="3">Condensin complex subunit 1 N-terminal domain-containing protein</fullName>
    </recommendedName>
</protein>
<dbReference type="Proteomes" id="UP000663864">
    <property type="component" value="Unassembled WGS sequence"/>
</dbReference>
<evidence type="ECO:0000313" key="4">
    <source>
        <dbReference type="EMBL" id="CAF1489920.1"/>
    </source>
</evidence>
<evidence type="ECO:0000256" key="2">
    <source>
        <dbReference type="SAM" id="Phobius"/>
    </source>
</evidence>
<keyword evidence="2" id="KW-1133">Transmembrane helix</keyword>
<organism evidence="4 5">
    <name type="scientific">Rotaria sordida</name>
    <dbReference type="NCBI Taxonomy" id="392033"/>
    <lineage>
        <taxon>Eukaryota</taxon>
        <taxon>Metazoa</taxon>
        <taxon>Spiralia</taxon>
        <taxon>Gnathifera</taxon>
        <taxon>Rotifera</taxon>
        <taxon>Eurotatoria</taxon>
        <taxon>Bdelloidea</taxon>
        <taxon>Philodinida</taxon>
        <taxon>Philodinidae</taxon>
        <taxon>Rotaria</taxon>
    </lineage>
</organism>
<sequence length="394" mass="45023">VSQVQEPKELLNIFPLFYSIAIHFDKVSITGRSQAVEILLQLISLELIDVQRQIHRGLSIDGRHFHLNIIKMLSCLIAEYIIRFDNDQTNKSPDVDMPPSKKCKKAKASKTNGKSSLTSDSLRDKCLKGLCDIIQSHIKPLWDPSIIDEQFVKCVTKPCYHLIRRTDIAKNPIVKENLPLILTIMINKFEHAREASIRFIQAVKLYDNTSLAIEFLKEIRETNFVAAEADNASAKTISTFIIDMARLDPNIIRTHIHQITGLLTAESHHIRVAALTALCSVIEKLLSSNDLDDGQIKMRDNLLKILREHVHDETGFIRQHCLQLWTSLVIEKKVPVTQYLEVFELGLARLIDIDCVVRKDAVTLVMHMILIILILILTQLELNLKKHKMMLKQN</sequence>
<evidence type="ECO:0000259" key="3">
    <source>
        <dbReference type="Pfam" id="PF12922"/>
    </source>
</evidence>
<evidence type="ECO:0000313" key="5">
    <source>
        <dbReference type="Proteomes" id="UP000663864"/>
    </source>
</evidence>
<dbReference type="InterPro" id="IPR026971">
    <property type="entry name" value="CND1/NCAPD3"/>
</dbReference>
<proteinExistence type="predicted"/>
<dbReference type="GO" id="GO:0010032">
    <property type="term" value="P:meiotic chromosome condensation"/>
    <property type="evidence" value="ECO:0007669"/>
    <property type="project" value="TreeGrafter"/>
</dbReference>
<dbReference type="PANTHER" id="PTHR14222">
    <property type="entry name" value="CONDENSIN"/>
    <property type="match status" value="1"/>
</dbReference>
<comment type="caution">
    <text evidence="4">The sequence shown here is derived from an EMBL/GenBank/DDBJ whole genome shotgun (WGS) entry which is preliminary data.</text>
</comment>
<dbReference type="SUPFAM" id="SSF48371">
    <property type="entry name" value="ARM repeat"/>
    <property type="match status" value="1"/>
</dbReference>
<dbReference type="GO" id="GO:0007076">
    <property type="term" value="P:mitotic chromosome condensation"/>
    <property type="evidence" value="ECO:0007669"/>
    <property type="project" value="InterPro"/>
</dbReference>
<feature type="region of interest" description="Disordered" evidence="1">
    <location>
        <begin position="91"/>
        <end position="119"/>
    </location>
</feature>